<accession>A0AAD5JSV8</accession>
<reference evidence="1" key="1">
    <citation type="journal article" date="2022" name="IScience">
        <title>Evolution of zygomycete secretomes and the origins of terrestrial fungal ecologies.</title>
        <authorList>
            <person name="Chang Y."/>
            <person name="Wang Y."/>
            <person name="Mondo S."/>
            <person name="Ahrendt S."/>
            <person name="Andreopoulos W."/>
            <person name="Barry K."/>
            <person name="Beard J."/>
            <person name="Benny G.L."/>
            <person name="Blankenship S."/>
            <person name="Bonito G."/>
            <person name="Cuomo C."/>
            <person name="Desiro A."/>
            <person name="Gervers K.A."/>
            <person name="Hundley H."/>
            <person name="Kuo A."/>
            <person name="LaButti K."/>
            <person name="Lang B.F."/>
            <person name="Lipzen A."/>
            <person name="O'Donnell K."/>
            <person name="Pangilinan J."/>
            <person name="Reynolds N."/>
            <person name="Sandor L."/>
            <person name="Smith M.E."/>
            <person name="Tsang A."/>
            <person name="Grigoriev I.V."/>
            <person name="Stajich J.E."/>
            <person name="Spatafora J.W."/>
        </authorList>
    </citation>
    <scope>NUCLEOTIDE SEQUENCE</scope>
    <source>
        <strain evidence="1">RSA 2281</strain>
    </source>
</reference>
<reference evidence="1" key="2">
    <citation type="submission" date="2023-02" db="EMBL/GenBank/DDBJ databases">
        <authorList>
            <consortium name="DOE Joint Genome Institute"/>
            <person name="Mondo S.J."/>
            <person name="Chang Y."/>
            <person name="Wang Y."/>
            <person name="Ahrendt S."/>
            <person name="Andreopoulos W."/>
            <person name="Barry K."/>
            <person name="Beard J."/>
            <person name="Benny G.L."/>
            <person name="Blankenship S."/>
            <person name="Bonito G."/>
            <person name="Cuomo C."/>
            <person name="Desiro A."/>
            <person name="Gervers K.A."/>
            <person name="Hundley H."/>
            <person name="Kuo A."/>
            <person name="LaButti K."/>
            <person name="Lang B.F."/>
            <person name="Lipzen A."/>
            <person name="O'Donnell K."/>
            <person name="Pangilinan J."/>
            <person name="Reynolds N."/>
            <person name="Sandor L."/>
            <person name="Smith M.W."/>
            <person name="Tsang A."/>
            <person name="Grigoriev I.V."/>
            <person name="Stajich J.E."/>
            <person name="Spatafora J.W."/>
        </authorList>
    </citation>
    <scope>NUCLEOTIDE SEQUENCE</scope>
    <source>
        <strain evidence="1">RSA 2281</strain>
    </source>
</reference>
<dbReference type="Proteomes" id="UP001209540">
    <property type="component" value="Unassembled WGS sequence"/>
</dbReference>
<dbReference type="EMBL" id="JAIXMP010000029">
    <property type="protein sequence ID" value="KAI9251914.1"/>
    <property type="molecule type" value="Genomic_DNA"/>
</dbReference>
<comment type="caution">
    <text evidence="1">The sequence shown here is derived from an EMBL/GenBank/DDBJ whole genome shotgun (WGS) entry which is preliminary data.</text>
</comment>
<organism evidence="1 2">
    <name type="scientific">Phascolomyces articulosus</name>
    <dbReference type="NCBI Taxonomy" id="60185"/>
    <lineage>
        <taxon>Eukaryota</taxon>
        <taxon>Fungi</taxon>
        <taxon>Fungi incertae sedis</taxon>
        <taxon>Mucoromycota</taxon>
        <taxon>Mucoromycotina</taxon>
        <taxon>Mucoromycetes</taxon>
        <taxon>Mucorales</taxon>
        <taxon>Lichtheimiaceae</taxon>
        <taxon>Phascolomyces</taxon>
    </lineage>
</organism>
<protein>
    <submittedName>
        <fullName evidence="1">Uncharacterized protein</fullName>
    </submittedName>
</protein>
<name>A0AAD5JSV8_9FUNG</name>
<dbReference type="AlphaFoldDB" id="A0AAD5JSV8"/>
<keyword evidence="2" id="KW-1185">Reference proteome</keyword>
<gene>
    <name evidence="1" type="ORF">BDA99DRAFT_185601</name>
</gene>
<evidence type="ECO:0000313" key="1">
    <source>
        <dbReference type="EMBL" id="KAI9251914.1"/>
    </source>
</evidence>
<evidence type="ECO:0000313" key="2">
    <source>
        <dbReference type="Proteomes" id="UP001209540"/>
    </source>
</evidence>
<proteinExistence type="predicted"/>
<sequence length="170" mass="19886">MHANYGKTRFESDNSLNLEPTTLTHKRLEDAYDLLHEHVPGCENLLRVTNIIKRNGLVLKERSNLVDILSSNNDAKMDMKLVVNEQQQQQLILKGFKLLVALAYTHDIKVFYFSTRRCAQVFNTNGKRTVAILHHIDSFLNQDPIWFELEDMIQYKISTIIYIYTIPYEI</sequence>